<dbReference type="Proteomes" id="UP000003172">
    <property type="component" value="Unassembled WGS sequence"/>
</dbReference>
<organism evidence="1 2">
    <name type="scientific">Microcystis aeruginosa PCC 9717</name>
    <dbReference type="NCBI Taxonomy" id="1160286"/>
    <lineage>
        <taxon>Bacteria</taxon>
        <taxon>Bacillati</taxon>
        <taxon>Cyanobacteriota</taxon>
        <taxon>Cyanophyceae</taxon>
        <taxon>Oscillatoriophycideae</taxon>
        <taxon>Chroococcales</taxon>
        <taxon>Microcystaceae</taxon>
        <taxon>Microcystis</taxon>
    </lineage>
</organism>
<gene>
    <name evidence="1" type="ORF">MICAB_7410002</name>
</gene>
<dbReference type="HOGENOM" id="CLU_2917461_0_0_3"/>
<comment type="caution">
    <text evidence="1">The sequence shown here is derived from an EMBL/GenBank/DDBJ whole genome shotgun (WGS) entry which is preliminary data.</text>
</comment>
<reference evidence="1 2" key="1">
    <citation type="submission" date="2012-04" db="EMBL/GenBank/DDBJ databases">
        <authorList>
            <person name="Genoscope - CEA"/>
        </authorList>
    </citation>
    <scope>NUCLEOTIDE SEQUENCE [LARGE SCALE GENOMIC DNA]</scope>
    <source>
        <strain evidence="1 2">9717</strain>
    </source>
</reference>
<evidence type="ECO:0000313" key="2">
    <source>
        <dbReference type="Proteomes" id="UP000003172"/>
    </source>
</evidence>
<accession>I4FX45</accession>
<dbReference type="EMBL" id="CAII01000714">
    <property type="protein sequence ID" value="CCI00220.1"/>
    <property type="molecule type" value="Genomic_DNA"/>
</dbReference>
<proteinExistence type="predicted"/>
<protein>
    <submittedName>
        <fullName evidence="1">Uncharacterized protein</fullName>
    </submittedName>
</protein>
<dbReference type="AlphaFoldDB" id="I4FX45"/>
<evidence type="ECO:0000313" key="1">
    <source>
        <dbReference type="EMBL" id="CCI00220.1"/>
    </source>
</evidence>
<sequence length="53" mass="6296">MGLKPRRSTTALLLNISTFTKYMLKCETWKKPIRFDFTPHQHKSRYCGAHWAV</sequence>
<name>I4FX45_MICAE</name>